<accession>A0A195DEH3</accession>
<dbReference type="AlphaFoldDB" id="A0A195DEH3"/>
<dbReference type="Proteomes" id="UP000078492">
    <property type="component" value="Unassembled WGS sequence"/>
</dbReference>
<evidence type="ECO:0000313" key="2">
    <source>
        <dbReference type="Proteomes" id="UP000078492"/>
    </source>
</evidence>
<reference evidence="1 2" key="1">
    <citation type="submission" date="2015-09" db="EMBL/GenBank/DDBJ databases">
        <title>Trachymyrmex cornetzi WGS genome.</title>
        <authorList>
            <person name="Nygaard S."/>
            <person name="Hu H."/>
            <person name="Boomsma J."/>
            <person name="Zhang G."/>
        </authorList>
    </citation>
    <scope>NUCLEOTIDE SEQUENCE [LARGE SCALE GENOMIC DNA]</scope>
    <source>
        <strain evidence="1">Tcor2-1</strain>
        <tissue evidence="1">Whole body</tissue>
    </source>
</reference>
<sequence>MGIRNLLERLLGDVSTLSTGRTVVISELSAGTSFSVYRTHKFDSQNKVYFTKLALQDISKNINNILDSVIPIYYNITSI</sequence>
<evidence type="ECO:0000313" key="1">
    <source>
        <dbReference type="EMBL" id="KYN10824.1"/>
    </source>
</evidence>
<protein>
    <submittedName>
        <fullName evidence="1">Uncharacterized protein</fullName>
    </submittedName>
</protein>
<proteinExistence type="predicted"/>
<gene>
    <name evidence="1" type="ORF">ALC57_17024</name>
</gene>
<dbReference type="EMBL" id="KQ980979">
    <property type="protein sequence ID" value="KYN10824.1"/>
    <property type="molecule type" value="Genomic_DNA"/>
</dbReference>
<organism evidence="1 2">
    <name type="scientific">Trachymyrmex cornetzi</name>
    <dbReference type="NCBI Taxonomy" id="471704"/>
    <lineage>
        <taxon>Eukaryota</taxon>
        <taxon>Metazoa</taxon>
        <taxon>Ecdysozoa</taxon>
        <taxon>Arthropoda</taxon>
        <taxon>Hexapoda</taxon>
        <taxon>Insecta</taxon>
        <taxon>Pterygota</taxon>
        <taxon>Neoptera</taxon>
        <taxon>Endopterygota</taxon>
        <taxon>Hymenoptera</taxon>
        <taxon>Apocrita</taxon>
        <taxon>Aculeata</taxon>
        <taxon>Formicoidea</taxon>
        <taxon>Formicidae</taxon>
        <taxon>Myrmicinae</taxon>
        <taxon>Trachymyrmex</taxon>
    </lineage>
</organism>
<name>A0A195DEH3_9HYME</name>
<keyword evidence="2" id="KW-1185">Reference proteome</keyword>